<gene>
    <name evidence="1" type="ORF">TBK1r_34920</name>
</gene>
<proteinExistence type="predicted"/>
<dbReference type="EMBL" id="CP036432">
    <property type="protein sequence ID" value="QDV84541.1"/>
    <property type="molecule type" value="Genomic_DNA"/>
</dbReference>
<sequence length="107" mass="11742">MAQRDRSRMKWLTNGLAIDWRMRSLGRPLAASPLAASPRRRRLVGEPLEPRHLLAILAAATSGDAMPGLPLSAGKPLFLGLHLQLLQPHRMLTGELRVPSRQIATPA</sequence>
<name>A0ABX5XV54_9BACT</name>
<dbReference type="Proteomes" id="UP000318081">
    <property type="component" value="Chromosome"/>
</dbReference>
<evidence type="ECO:0000313" key="1">
    <source>
        <dbReference type="EMBL" id="QDV84541.1"/>
    </source>
</evidence>
<organism evidence="1 2">
    <name type="scientific">Stieleria magnilauensis</name>
    <dbReference type="NCBI Taxonomy" id="2527963"/>
    <lineage>
        <taxon>Bacteria</taxon>
        <taxon>Pseudomonadati</taxon>
        <taxon>Planctomycetota</taxon>
        <taxon>Planctomycetia</taxon>
        <taxon>Pirellulales</taxon>
        <taxon>Pirellulaceae</taxon>
        <taxon>Stieleria</taxon>
    </lineage>
</organism>
<evidence type="ECO:0000313" key="2">
    <source>
        <dbReference type="Proteomes" id="UP000318081"/>
    </source>
</evidence>
<protein>
    <submittedName>
        <fullName evidence="1">Uncharacterized protein</fullName>
    </submittedName>
</protein>
<accession>A0ABX5XV54</accession>
<reference evidence="1 2" key="1">
    <citation type="submission" date="2019-02" db="EMBL/GenBank/DDBJ databases">
        <title>Deep-cultivation of Planctomycetes and their phenomic and genomic characterization uncovers novel biology.</title>
        <authorList>
            <person name="Wiegand S."/>
            <person name="Jogler M."/>
            <person name="Boedeker C."/>
            <person name="Pinto D."/>
            <person name="Vollmers J."/>
            <person name="Rivas-Marin E."/>
            <person name="Kohn T."/>
            <person name="Peeters S.H."/>
            <person name="Heuer A."/>
            <person name="Rast P."/>
            <person name="Oberbeckmann S."/>
            <person name="Bunk B."/>
            <person name="Jeske O."/>
            <person name="Meyerdierks A."/>
            <person name="Storesund J.E."/>
            <person name="Kallscheuer N."/>
            <person name="Luecker S."/>
            <person name="Lage O.M."/>
            <person name="Pohl T."/>
            <person name="Merkel B.J."/>
            <person name="Hornburger P."/>
            <person name="Mueller R.-W."/>
            <person name="Bruemmer F."/>
            <person name="Labrenz M."/>
            <person name="Spormann A.M."/>
            <person name="Op den Camp H."/>
            <person name="Overmann J."/>
            <person name="Amann R."/>
            <person name="Jetten M.S.M."/>
            <person name="Mascher T."/>
            <person name="Medema M.H."/>
            <person name="Devos D.P."/>
            <person name="Kaster A.-K."/>
            <person name="Ovreas L."/>
            <person name="Rohde M."/>
            <person name="Galperin M.Y."/>
            <person name="Jogler C."/>
        </authorList>
    </citation>
    <scope>NUCLEOTIDE SEQUENCE [LARGE SCALE GENOMIC DNA]</scope>
    <source>
        <strain evidence="1 2">TBK1r</strain>
    </source>
</reference>
<keyword evidence="2" id="KW-1185">Reference proteome</keyword>